<evidence type="ECO:0000256" key="2">
    <source>
        <dbReference type="ARBA" id="ARBA00022705"/>
    </source>
</evidence>
<evidence type="ECO:0000256" key="5">
    <source>
        <dbReference type="ARBA" id="ARBA00022806"/>
    </source>
</evidence>
<evidence type="ECO:0000256" key="4">
    <source>
        <dbReference type="ARBA" id="ARBA00022801"/>
    </source>
</evidence>
<proteinExistence type="inferred from homology"/>
<dbReference type="GO" id="GO:0003677">
    <property type="term" value="F:DNA binding"/>
    <property type="evidence" value="ECO:0007669"/>
    <property type="project" value="UniProtKB-KW"/>
</dbReference>
<dbReference type="EMBL" id="HG937516">
    <property type="protein sequence ID" value="CDN40468.1"/>
    <property type="molecule type" value="Genomic_DNA"/>
</dbReference>
<dbReference type="CDD" id="cd00984">
    <property type="entry name" value="DnaB_C"/>
    <property type="match status" value="1"/>
</dbReference>
<dbReference type="InterPro" id="IPR007693">
    <property type="entry name" value="DNA_helicase_DnaB-like_N"/>
</dbReference>
<dbReference type="GO" id="GO:0043139">
    <property type="term" value="F:5'-3' DNA helicase activity"/>
    <property type="evidence" value="ECO:0007669"/>
    <property type="project" value="UniProtKB-EC"/>
</dbReference>
<dbReference type="Gene3D" id="3.40.50.300">
    <property type="entry name" value="P-loop containing nucleotide triphosphate hydrolases"/>
    <property type="match status" value="1"/>
</dbReference>
<evidence type="ECO:0000256" key="1">
    <source>
        <dbReference type="ARBA" id="ARBA00008428"/>
    </source>
</evidence>
<dbReference type="RefSeq" id="WP_343251815.1">
    <property type="nucleotide sequence ID" value="NZ_HG937516.1"/>
</dbReference>
<keyword evidence="8" id="KW-0413">Isomerase</keyword>
<dbReference type="Pfam" id="PF03796">
    <property type="entry name" value="DnaB_C"/>
    <property type="match status" value="1"/>
</dbReference>
<dbReference type="PANTHER" id="PTHR30153:SF2">
    <property type="entry name" value="REPLICATIVE DNA HELICASE"/>
    <property type="match status" value="1"/>
</dbReference>
<gene>
    <name evidence="13" type="ORF">MAMA39_03480</name>
</gene>
<sequence length="468" mass="52396">MNDHQIRKRIGPSVITPELGVEAESMALSALLNQLPNSDDIFNKLTSHDFEDEAHRLIFGVAKSLHYAQKEIDPTTIIENLISTKLASYTDATQVVTSIFALKPNVKSLESYFSVIKMASILRELRNLGVEMQNLEVDSANFDDRLVEIEQRFLAISKERIGDEIIPWRQHVEHFRDKLKQAIKGDIITGIQTGYPGIDKLTNGFQPGDLIILAARPGQGKTALSINFLINCAKNLKNNEIVVMFSLEMGIDQILHRVTACESMVNFTFANFKNLSPEDNASISYSLSEVENLSIVIDDSSNLTISEIQSRLKHLANTHKLKLVIVDYLQLLRATKQDSNLNRQQIVTLISHSLKQAARTFNVPILALAQLSRKIEERRGPSSTPILSDLRESGSIEQDADLVCFLNSPLKDDESNDEGLNENPEIEFIIAKHRNGPTGKVILSFAKRIGKFTSVAYDHDFSEDNDDV</sequence>
<comment type="similarity">
    <text evidence="1">Belongs to the helicase family. DnaB subfamily.</text>
</comment>
<dbReference type="GO" id="GO:0005829">
    <property type="term" value="C:cytosol"/>
    <property type="evidence" value="ECO:0007669"/>
    <property type="project" value="TreeGrafter"/>
</dbReference>
<keyword evidence="6" id="KW-0067">ATP-binding</keyword>
<feature type="domain" description="SF4 helicase" evidence="12">
    <location>
        <begin position="184"/>
        <end position="459"/>
    </location>
</feature>
<evidence type="ECO:0000313" key="13">
    <source>
        <dbReference type="EMBL" id="CDN40468.1"/>
    </source>
</evidence>
<evidence type="ECO:0000256" key="11">
    <source>
        <dbReference type="SAM" id="Coils"/>
    </source>
</evidence>
<dbReference type="GO" id="GO:0006260">
    <property type="term" value="P:DNA replication"/>
    <property type="evidence" value="ECO:0007669"/>
    <property type="project" value="UniProtKB-KW"/>
</dbReference>
<keyword evidence="2" id="KW-0235">DNA replication</keyword>
<dbReference type="InterPro" id="IPR027417">
    <property type="entry name" value="P-loop_NTPase"/>
</dbReference>
<keyword evidence="7" id="KW-0238">DNA-binding</keyword>
<dbReference type="InterPro" id="IPR036185">
    <property type="entry name" value="DNA_heli_DnaB-like_N_sf"/>
</dbReference>
<dbReference type="KEGG" id="mamp:MAMA39_03480"/>
<protein>
    <recommendedName>
        <fullName evidence="9">DNA 5'-3' helicase</fullName>
        <ecNumber evidence="9">5.6.2.3</ecNumber>
    </recommendedName>
</protein>
<dbReference type="SUPFAM" id="SSF48024">
    <property type="entry name" value="N-terminal domain of DnaB helicase"/>
    <property type="match status" value="1"/>
</dbReference>
<dbReference type="Gene3D" id="1.10.860.10">
    <property type="entry name" value="DNAb Helicase, Chain A"/>
    <property type="match status" value="1"/>
</dbReference>
<evidence type="ECO:0000256" key="10">
    <source>
        <dbReference type="ARBA" id="ARBA00048954"/>
    </source>
</evidence>
<accession>A0A292IIE1</accession>
<dbReference type="InterPro" id="IPR007694">
    <property type="entry name" value="DNA_helicase_DnaB-like_C"/>
</dbReference>
<keyword evidence="5" id="KW-0347">Helicase</keyword>
<reference evidence="13 14" key="1">
    <citation type="journal article" date="2015" name="Clin. Infect. Dis.">
        <title>Genomic Investigations unmask Mycoplasma amphoriforme, a new respiratory pathogen.</title>
        <authorList>
            <person name="Gillespie S.H."/>
            <person name="Ling C.L."/>
            <person name="Oravcova K."/>
            <person name="Pinheiro M."/>
            <person name="Wells L."/>
            <person name="Bryant J.M."/>
            <person name="McHugh T.D."/>
            <person name="Bebear C."/>
            <person name="Webster D."/>
            <person name="Harris S.R."/>
            <person name="Seth-Smith H.M."/>
            <person name="Thomson N.R."/>
        </authorList>
    </citation>
    <scope>NUCLEOTIDE SEQUENCE [LARGE SCALE GENOMIC DNA]</scope>
    <source>
        <strain evidence="13 14">A39</strain>
    </source>
</reference>
<keyword evidence="14" id="KW-1185">Reference proteome</keyword>
<evidence type="ECO:0000256" key="9">
    <source>
        <dbReference type="ARBA" id="ARBA00044969"/>
    </source>
</evidence>
<dbReference type="PANTHER" id="PTHR30153">
    <property type="entry name" value="REPLICATIVE DNA HELICASE DNAB"/>
    <property type="match status" value="1"/>
</dbReference>
<dbReference type="GO" id="GO:0005524">
    <property type="term" value="F:ATP binding"/>
    <property type="evidence" value="ECO:0007669"/>
    <property type="project" value="UniProtKB-KW"/>
</dbReference>
<dbReference type="EC" id="5.6.2.3" evidence="9"/>
<dbReference type="Pfam" id="PF00772">
    <property type="entry name" value="DnaB"/>
    <property type="match status" value="1"/>
</dbReference>
<evidence type="ECO:0000256" key="7">
    <source>
        <dbReference type="ARBA" id="ARBA00023125"/>
    </source>
</evidence>
<dbReference type="AlphaFoldDB" id="A0A292IIE1"/>
<evidence type="ECO:0000256" key="3">
    <source>
        <dbReference type="ARBA" id="ARBA00022741"/>
    </source>
</evidence>
<dbReference type="SUPFAM" id="SSF52540">
    <property type="entry name" value="P-loop containing nucleoside triphosphate hydrolases"/>
    <property type="match status" value="1"/>
</dbReference>
<dbReference type="GO" id="GO:0016787">
    <property type="term" value="F:hydrolase activity"/>
    <property type="evidence" value="ECO:0007669"/>
    <property type="project" value="UniProtKB-KW"/>
</dbReference>
<keyword evidence="11" id="KW-0175">Coiled coil</keyword>
<organism evidence="13 14">
    <name type="scientific">Mycoplasma amphoriforme A39</name>
    <dbReference type="NCBI Taxonomy" id="572419"/>
    <lineage>
        <taxon>Bacteria</taxon>
        <taxon>Bacillati</taxon>
        <taxon>Mycoplasmatota</taxon>
        <taxon>Mollicutes</taxon>
        <taxon>Mycoplasmataceae</taxon>
        <taxon>Mycoplasma</taxon>
    </lineage>
</organism>
<evidence type="ECO:0000256" key="8">
    <source>
        <dbReference type="ARBA" id="ARBA00023235"/>
    </source>
</evidence>
<comment type="catalytic activity">
    <reaction evidence="10">
        <text>ATP + H2O = ADP + phosphate + H(+)</text>
        <dbReference type="Rhea" id="RHEA:13065"/>
        <dbReference type="ChEBI" id="CHEBI:15377"/>
        <dbReference type="ChEBI" id="CHEBI:15378"/>
        <dbReference type="ChEBI" id="CHEBI:30616"/>
        <dbReference type="ChEBI" id="CHEBI:43474"/>
        <dbReference type="ChEBI" id="CHEBI:456216"/>
        <dbReference type="EC" id="5.6.2.3"/>
    </reaction>
</comment>
<evidence type="ECO:0000313" key="14">
    <source>
        <dbReference type="Proteomes" id="UP000261764"/>
    </source>
</evidence>
<keyword evidence="4" id="KW-0378">Hydrolase</keyword>
<dbReference type="Proteomes" id="UP000261764">
    <property type="component" value="Chromosome I"/>
</dbReference>
<name>A0A292IIE1_9MOLU</name>
<dbReference type="PROSITE" id="PS51199">
    <property type="entry name" value="SF4_HELICASE"/>
    <property type="match status" value="1"/>
</dbReference>
<dbReference type="InterPro" id="IPR016136">
    <property type="entry name" value="DNA_helicase_N/primase_C"/>
</dbReference>
<keyword evidence="3" id="KW-0547">Nucleotide-binding</keyword>
<feature type="coiled-coil region" evidence="11">
    <location>
        <begin position="118"/>
        <end position="152"/>
    </location>
</feature>
<evidence type="ECO:0000256" key="6">
    <source>
        <dbReference type="ARBA" id="ARBA00022840"/>
    </source>
</evidence>
<evidence type="ECO:0000259" key="12">
    <source>
        <dbReference type="PROSITE" id="PS51199"/>
    </source>
</evidence>